<name>A0AAD5PDD1_9FUNG</name>
<evidence type="ECO:0000313" key="2">
    <source>
        <dbReference type="EMBL" id="KAI9256492.1"/>
    </source>
</evidence>
<dbReference type="SUPFAM" id="SSF51905">
    <property type="entry name" value="FAD/NAD(P)-binding domain"/>
    <property type="match status" value="1"/>
</dbReference>
<dbReference type="InterPro" id="IPR050281">
    <property type="entry name" value="Flavin_monoamine_oxidase"/>
</dbReference>
<accession>A0AAD5PDD1</accession>
<sequence>MKIYGSFLYVSASKNYGPSRVYLQEKIVESGSLTNIFVEFNAPNDHMTSKNNSTSNTAFLMNFGPCNRIKIQGIHTLDDDHWNVDNSNDNRSLMFLGKITEITHRYVWAIPSDIPYKNGCLFVTQDSVIIAQSEMYPVSGQIQKPQLQQPSNHHNIKDGFYFNAKQYHYQANSDNWQKIYAVDDDSKKKKKIGIIGAGAAGLFSAYLLEQAGFTNYEILEASDRVGGRIQTVYFDDSAVHYQELGAMRIPYTSKHKNKILPLKDQAVVFQLAKELDEQNQHNETYRIDFVPWKQSTDNNLVYYNGFRLENGQVPTKGDLRTMFNSSIPPGDPFDLVYEVNNATEQFLSDSWMDSMATDLFEAYRQTIEKGYGEWSEQDWLHNHMNVSLNATEYHLGASRYPELWTNMYDMFFHEKTYEWRTIRGGMSRFPNAFLPILEDKINYNIKVSKLEYINQRHGCNNHNSTSKKVSVQWKTHALDQVYKQRAYDNVIVSVPFILLRSWHLPRELPYTLKRAIQNLEHGDSCKVILEFKTPFWQYYEKPILGGCDSTDLPIGLVCYPTVVTTAGNNNENVPGQQQQPGLMIASYANDKRTRFSFLTEEEHIGQVLEYIQELHGDAIVQEQYTGRYARKCWGQTKYAGCAWADPSPGQRKLFFSSYFQDYTQGFVFIGEHTDIKQSWISSALHSAIRGVTMVLVEHGYIYEAKQLVHHWNATHWLKI</sequence>
<dbReference type="Gene3D" id="3.90.660.10">
    <property type="match status" value="1"/>
</dbReference>
<dbReference type="PANTHER" id="PTHR10742">
    <property type="entry name" value="FLAVIN MONOAMINE OXIDASE"/>
    <property type="match status" value="1"/>
</dbReference>
<comment type="caution">
    <text evidence="2">The sequence shown here is derived from an EMBL/GenBank/DDBJ whole genome shotgun (WGS) entry which is preliminary data.</text>
</comment>
<dbReference type="EMBL" id="JAIXMP010000021">
    <property type="protein sequence ID" value="KAI9256492.1"/>
    <property type="molecule type" value="Genomic_DNA"/>
</dbReference>
<dbReference type="InterPro" id="IPR002937">
    <property type="entry name" value="Amino_oxidase"/>
</dbReference>
<dbReference type="InterPro" id="IPR036188">
    <property type="entry name" value="FAD/NAD-bd_sf"/>
</dbReference>
<dbReference type="Gene3D" id="1.20.1440.240">
    <property type="match status" value="1"/>
</dbReference>
<dbReference type="PANTHER" id="PTHR10742:SF342">
    <property type="entry name" value="AMINE OXIDASE"/>
    <property type="match status" value="1"/>
</dbReference>
<reference evidence="2" key="2">
    <citation type="submission" date="2023-02" db="EMBL/GenBank/DDBJ databases">
        <authorList>
            <consortium name="DOE Joint Genome Institute"/>
            <person name="Mondo S.J."/>
            <person name="Chang Y."/>
            <person name="Wang Y."/>
            <person name="Ahrendt S."/>
            <person name="Andreopoulos W."/>
            <person name="Barry K."/>
            <person name="Beard J."/>
            <person name="Benny G.L."/>
            <person name="Blankenship S."/>
            <person name="Bonito G."/>
            <person name="Cuomo C."/>
            <person name="Desiro A."/>
            <person name="Gervers K.A."/>
            <person name="Hundley H."/>
            <person name="Kuo A."/>
            <person name="LaButti K."/>
            <person name="Lang B.F."/>
            <person name="Lipzen A."/>
            <person name="O'Donnell K."/>
            <person name="Pangilinan J."/>
            <person name="Reynolds N."/>
            <person name="Sandor L."/>
            <person name="Smith M.W."/>
            <person name="Tsang A."/>
            <person name="Grigoriev I.V."/>
            <person name="Stajich J.E."/>
            <person name="Spatafora J.W."/>
        </authorList>
    </citation>
    <scope>NUCLEOTIDE SEQUENCE</scope>
    <source>
        <strain evidence="2">RSA 2281</strain>
    </source>
</reference>
<dbReference type="GO" id="GO:0001716">
    <property type="term" value="F:L-amino-acid oxidase activity"/>
    <property type="evidence" value="ECO:0007669"/>
    <property type="project" value="TreeGrafter"/>
</dbReference>
<gene>
    <name evidence="2" type="ORF">BDA99DRAFT_561940</name>
</gene>
<keyword evidence="3" id="KW-1185">Reference proteome</keyword>
<reference evidence="2" key="1">
    <citation type="journal article" date="2022" name="IScience">
        <title>Evolution of zygomycete secretomes and the origins of terrestrial fungal ecologies.</title>
        <authorList>
            <person name="Chang Y."/>
            <person name="Wang Y."/>
            <person name="Mondo S."/>
            <person name="Ahrendt S."/>
            <person name="Andreopoulos W."/>
            <person name="Barry K."/>
            <person name="Beard J."/>
            <person name="Benny G.L."/>
            <person name="Blankenship S."/>
            <person name="Bonito G."/>
            <person name="Cuomo C."/>
            <person name="Desiro A."/>
            <person name="Gervers K.A."/>
            <person name="Hundley H."/>
            <person name="Kuo A."/>
            <person name="LaButti K."/>
            <person name="Lang B.F."/>
            <person name="Lipzen A."/>
            <person name="O'Donnell K."/>
            <person name="Pangilinan J."/>
            <person name="Reynolds N."/>
            <person name="Sandor L."/>
            <person name="Smith M.E."/>
            <person name="Tsang A."/>
            <person name="Grigoriev I.V."/>
            <person name="Stajich J.E."/>
            <person name="Spatafora J.W."/>
        </authorList>
    </citation>
    <scope>NUCLEOTIDE SEQUENCE</scope>
    <source>
        <strain evidence="2">RSA 2281</strain>
    </source>
</reference>
<dbReference type="Gene3D" id="3.50.50.60">
    <property type="entry name" value="FAD/NAD(P)-binding domain"/>
    <property type="match status" value="1"/>
</dbReference>
<feature type="domain" description="Amine oxidase" evidence="1">
    <location>
        <begin position="200"/>
        <end position="691"/>
    </location>
</feature>
<evidence type="ECO:0000313" key="3">
    <source>
        <dbReference type="Proteomes" id="UP001209540"/>
    </source>
</evidence>
<organism evidence="2 3">
    <name type="scientific">Phascolomyces articulosus</name>
    <dbReference type="NCBI Taxonomy" id="60185"/>
    <lineage>
        <taxon>Eukaryota</taxon>
        <taxon>Fungi</taxon>
        <taxon>Fungi incertae sedis</taxon>
        <taxon>Mucoromycota</taxon>
        <taxon>Mucoromycotina</taxon>
        <taxon>Mucoromycetes</taxon>
        <taxon>Mucorales</taxon>
        <taxon>Lichtheimiaceae</taxon>
        <taxon>Phascolomyces</taxon>
    </lineage>
</organism>
<dbReference type="Proteomes" id="UP001209540">
    <property type="component" value="Unassembled WGS sequence"/>
</dbReference>
<evidence type="ECO:0000259" key="1">
    <source>
        <dbReference type="Pfam" id="PF01593"/>
    </source>
</evidence>
<proteinExistence type="predicted"/>
<dbReference type="AlphaFoldDB" id="A0AAD5PDD1"/>
<dbReference type="Pfam" id="PF01593">
    <property type="entry name" value="Amino_oxidase"/>
    <property type="match status" value="1"/>
</dbReference>
<protein>
    <recommendedName>
        <fullName evidence="1">Amine oxidase domain-containing protein</fullName>
    </recommendedName>
</protein>
<dbReference type="SUPFAM" id="SSF54373">
    <property type="entry name" value="FAD-linked reductases, C-terminal domain"/>
    <property type="match status" value="1"/>
</dbReference>
<dbReference type="GO" id="GO:0009063">
    <property type="term" value="P:amino acid catabolic process"/>
    <property type="evidence" value="ECO:0007669"/>
    <property type="project" value="TreeGrafter"/>
</dbReference>